<accession>A0ABQ0EV23</accession>
<feature type="disulfide bond" evidence="14">
    <location>
        <begin position="1391"/>
        <end position="1409"/>
    </location>
</feature>
<feature type="disulfide bond" evidence="14">
    <location>
        <begin position="1403"/>
        <end position="1418"/>
    </location>
</feature>
<dbReference type="Gene3D" id="2.10.25.10">
    <property type="entry name" value="Laminin"/>
    <property type="match status" value="9"/>
</dbReference>
<evidence type="ECO:0000259" key="20">
    <source>
        <dbReference type="PROSITE" id="PS51233"/>
    </source>
</evidence>
<feature type="disulfide bond" evidence="14">
    <location>
        <begin position="2411"/>
        <end position="2423"/>
    </location>
</feature>
<dbReference type="SUPFAM" id="SSF82895">
    <property type="entry name" value="TSP-1 type 1 repeat"/>
    <property type="match status" value="14"/>
</dbReference>
<feature type="disulfide bond" evidence="14">
    <location>
        <begin position="1427"/>
        <end position="1445"/>
    </location>
</feature>
<evidence type="ECO:0000259" key="18">
    <source>
        <dbReference type="PROSITE" id="PS50022"/>
    </source>
</evidence>
<dbReference type="InterPro" id="IPR008979">
    <property type="entry name" value="Galactose-bd-like_sf"/>
</dbReference>
<evidence type="ECO:0000256" key="13">
    <source>
        <dbReference type="PROSITE-ProRule" id="PRU00039"/>
    </source>
</evidence>
<keyword evidence="8" id="KW-0106">Calcium</keyword>
<dbReference type="SUPFAM" id="SSF57424">
    <property type="entry name" value="LDL receptor-like module"/>
    <property type="match status" value="9"/>
</dbReference>
<evidence type="ECO:0000256" key="14">
    <source>
        <dbReference type="PROSITE-ProRule" id="PRU00124"/>
    </source>
</evidence>
<feature type="disulfide bond" evidence="14">
    <location>
        <begin position="2430"/>
        <end position="2445"/>
    </location>
</feature>
<keyword evidence="4" id="KW-0964">Secreted</keyword>
<comment type="function">
    <text evidence="12">Involved in the modulation of neuronal aggregation. May be involved in developmental events during the formation of the central nervous system.</text>
</comment>
<feature type="disulfide bond" evidence="14">
    <location>
        <begin position="2211"/>
        <end position="2223"/>
    </location>
</feature>
<dbReference type="PROSITE" id="PS50068">
    <property type="entry name" value="LDLRA_2"/>
    <property type="match status" value="10"/>
</dbReference>
<evidence type="ECO:0000256" key="12">
    <source>
        <dbReference type="ARBA" id="ARBA00045981"/>
    </source>
</evidence>
<organism evidence="21 22">
    <name type="scientific">Apodemus speciosus</name>
    <name type="common">Large Japanese field mouse</name>
    <dbReference type="NCBI Taxonomy" id="105296"/>
    <lineage>
        <taxon>Eukaryota</taxon>
        <taxon>Metazoa</taxon>
        <taxon>Chordata</taxon>
        <taxon>Craniata</taxon>
        <taxon>Vertebrata</taxon>
        <taxon>Euteleostomi</taxon>
        <taxon>Mammalia</taxon>
        <taxon>Eutheria</taxon>
        <taxon>Euarchontoglires</taxon>
        <taxon>Glires</taxon>
        <taxon>Rodentia</taxon>
        <taxon>Myomorpha</taxon>
        <taxon>Muroidea</taxon>
        <taxon>Muridae</taxon>
        <taxon>Murinae</taxon>
        <taxon>Apodemus</taxon>
    </lineage>
</organism>
<dbReference type="Gene3D" id="2.20.100.10">
    <property type="entry name" value="Thrombospondin type-1 (TSP1) repeat"/>
    <property type="match status" value="14"/>
</dbReference>
<dbReference type="PROSITE" id="PS01209">
    <property type="entry name" value="LDLRA_1"/>
    <property type="match status" value="2"/>
</dbReference>
<feature type="domain" description="VWFD" evidence="20">
    <location>
        <begin position="570"/>
        <end position="766"/>
    </location>
</feature>
<dbReference type="Pfam" id="PF00090">
    <property type="entry name" value="TSP_1"/>
    <property type="match status" value="14"/>
</dbReference>
<dbReference type="SMART" id="SM00214">
    <property type="entry name" value="VWC"/>
    <property type="match status" value="2"/>
</dbReference>
<dbReference type="SUPFAM" id="SSF57567">
    <property type="entry name" value="Serine protease inhibitors"/>
    <property type="match status" value="9"/>
</dbReference>
<keyword evidence="22" id="KW-1185">Reference proteome</keyword>
<keyword evidence="7" id="KW-0677">Repeat</keyword>
<dbReference type="PRINTS" id="PR00261">
    <property type="entry name" value="LDLRECEPTOR"/>
</dbReference>
<dbReference type="InterPro" id="IPR014853">
    <property type="entry name" value="VWF/SSPO/ZAN-like_Cys-rich_dom"/>
</dbReference>
<feature type="disulfide bond" evidence="14">
    <location>
        <begin position="1467"/>
        <end position="1485"/>
    </location>
</feature>
<dbReference type="PROSITE" id="PS50184">
    <property type="entry name" value="VWFC_2"/>
    <property type="match status" value="1"/>
</dbReference>
<dbReference type="Pfam" id="PF01826">
    <property type="entry name" value="TIL"/>
    <property type="match status" value="9"/>
</dbReference>
<reference evidence="21 22" key="1">
    <citation type="submission" date="2024-08" db="EMBL/GenBank/DDBJ databases">
        <title>The draft genome of Apodemus speciosus.</title>
        <authorList>
            <person name="Nabeshima K."/>
            <person name="Suzuki S."/>
            <person name="Onuma M."/>
        </authorList>
    </citation>
    <scope>NUCLEOTIDE SEQUENCE [LARGE SCALE GENOMIC DNA]</scope>
    <source>
        <strain evidence="21">IB14-021</strain>
    </source>
</reference>
<dbReference type="EMBL" id="BAAFST010000006">
    <property type="protein sequence ID" value="GAB1290783.1"/>
    <property type="molecule type" value="Genomic_DNA"/>
</dbReference>
<dbReference type="SMART" id="SM00192">
    <property type="entry name" value="LDLa"/>
    <property type="match status" value="10"/>
</dbReference>
<feature type="disulfide bond" evidence="14">
    <location>
        <begin position="1548"/>
        <end position="1563"/>
    </location>
</feature>
<evidence type="ECO:0000256" key="2">
    <source>
        <dbReference type="ARBA" id="ARBA00009456"/>
    </source>
</evidence>
<dbReference type="InterPro" id="IPR002919">
    <property type="entry name" value="TIL_dom"/>
</dbReference>
<keyword evidence="5" id="KW-0245">EGF-like domain</keyword>
<dbReference type="SMART" id="SM00209">
    <property type="entry name" value="TSP1"/>
    <property type="match status" value="15"/>
</dbReference>
<evidence type="ECO:0000256" key="8">
    <source>
        <dbReference type="ARBA" id="ARBA00022837"/>
    </source>
</evidence>
<comment type="caution">
    <text evidence="21">The sequence shown here is derived from an EMBL/GenBank/DDBJ whole genome shotgun (WGS) entry which is preliminary data.</text>
</comment>
<feature type="compositionally biased region" description="Polar residues" evidence="15">
    <location>
        <begin position="1510"/>
        <end position="1519"/>
    </location>
</feature>
<evidence type="ECO:0000313" key="21">
    <source>
        <dbReference type="EMBL" id="GAB1290783.1"/>
    </source>
</evidence>
<dbReference type="SUPFAM" id="SSF49785">
    <property type="entry name" value="Galactose-binding domain-like"/>
    <property type="match status" value="1"/>
</dbReference>
<dbReference type="InterPro" id="IPR001007">
    <property type="entry name" value="VWF_dom"/>
</dbReference>
<dbReference type="Pfam" id="PF00754">
    <property type="entry name" value="F5_F8_type_C"/>
    <property type="match status" value="1"/>
</dbReference>
<dbReference type="Pfam" id="PF00057">
    <property type="entry name" value="Ldl_recept_a"/>
    <property type="match status" value="7"/>
</dbReference>
<evidence type="ECO:0000256" key="16">
    <source>
        <dbReference type="SAM" id="SignalP"/>
    </source>
</evidence>
<feature type="domain" description="VWFD" evidence="20">
    <location>
        <begin position="199"/>
        <end position="379"/>
    </location>
</feature>
<comment type="similarity">
    <text evidence="2">Belongs to the thrombospondin family.</text>
</comment>
<feature type="chain" id="PRO_5046931289" description="SCO-spondin" evidence="16">
    <location>
        <begin position="18"/>
        <end position="5054"/>
    </location>
</feature>
<feature type="disulfide bond" evidence="14">
    <location>
        <begin position="1439"/>
        <end position="1454"/>
    </location>
</feature>
<evidence type="ECO:0000256" key="11">
    <source>
        <dbReference type="ARBA" id="ARBA00023180"/>
    </source>
</evidence>
<feature type="disulfide bond" evidence="14">
    <location>
        <begin position="1420"/>
        <end position="1432"/>
    </location>
</feature>
<dbReference type="InterPro" id="IPR023415">
    <property type="entry name" value="LDLR_class-A_CS"/>
</dbReference>
<dbReference type="InterPro" id="IPR036055">
    <property type="entry name" value="LDL_receptor-like_sf"/>
</dbReference>
<dbReference type="PANTHER" id="PTHR11339">
    <property type="entry name" value="EXTRACELLULAR MATRIX GLYCOPROTEIN RELATED"/>
    <property type="match status" value="1"/>
</dbReference>
<evidence type="ECO:0000259" key="17">
    <source>
        <dbReference type="PROSITE" id="PS01225"/>
    </source>
</evidence>
<keyword evidence="10 14" id="KW-1015">Disulfide bond</keyword>
<feature type="disulfide bond" evidence="14">
    <location>
        <begin position="1661"/>
        <end position="1679"/>
    </location>
</feature>
<feature type="disulfide bond" evidence="14">
    <location>
        <begin position="1536"/>
        <end position="1554"/>
    </location>
</feature>
<evidence type="ECO:0000256" key="3">
    <source>
        <dbReference type="ARBA" id="ARBA00020523"/>
    </source>
</evidence>
<dbReference type="PROSITE" id="PS50022">
    <property type="entry name" value="FA58C_3"/>
    <property type="match status" value="1"/>
</dbReference>
<evidence type="ECO:0000256" key="1">
    <source>
        <dbReference type="ARBA" id="ARBA00004239"/>
    </source>
</evidence>
<dbReference type="Proteomes" id="UP001623349">
    <property type="component" value="Unassembled WGS sequence"/>
</dbReference>
<gene>
    <name evidence="21" type="ORF">APTSU1_000601300</name>
</gene>
<feature type="disulfide bond" evidence="14">
    <location>
        <begin position="2361"/>
        <end position="2379"/>
    </location>
</feature>
<protein>
    <recommendedName>
        <fullName evidence="3">SCO-spondin</fullName>
    </recommendedName>
</protein>
<dbReference type="PROSITE" id="PS01225">
    <property type="entry name" value="CTCK_2"/>
    <property type="match status" value="1"/>
</dbReference>
<evidence type="ECO:0000256" key="10">
    <source>
        <dbReference type="ARBA" id="ARBA00023157"/>
    </source>
</evidence>
<evidence type="ECO:0000259" key="19">
    <source>
        <dbReference type="PROSITE" id="PS50184"/>
    </source>
</evidence>
<keyword evidence="9" id="KW-0130">Cell adhesion</keyword>
<feature type="signal peptide" evidence="16">
    <location>
        <begin position="1"/>
        <end position="17"/>
    </location>
</feature>
<dbReference type="Gene3D" id="2.40.128.620">
    <property type="match status" value="1"/>
</dbReference>
<feature type="disulfide bond" evidence="14">
    <location>
        <begin position="1384"/>
        <end position="1396"/>
    </location>
</feature>
<evidence type="ECO:0000256" key="9">
    <source>
        <dbReference type="ARBA" id="ARBA00022889"/>
    </source>
</evidence>
<feature type="disulfide bond" evidence="14">
    <location>
        <begin position="2218"/>
        <end position="2236"/>
    </location>
</feature>
<dbReference type="SMART" id="SM00832">
    <property type="entry name" value="C8"/>
    <property type="match status" value="3"/>
</dbReference>
<dbReference type="InterPro" id="IPR006207">
    <property type="entry name" value="Cys_knot_C"/>
</dbReference>
<feature type="domain" description="VWFD" evidence="20">
    <location>
        <begin position="976"/>
        <end position="1148"/>
    </location>
</feature>
<dbReference type="SMART" id="SM00216">
    <property type="entry name" value="VWD"/>
    <property type="match status" value="3"/>
</dbReference>
<feature type="region of interest" description="Disordered" evidence="15">
    <location>
        <begin position="1496"/>
        <end position="1525"/>
    </location>
</feature>
<evidence type="ECO:0000256" key="7">
    <source>
        <dbReference type="ARBA" id="ARBA00022737"/>
    </source>
</evidence>
<dbReference type="Gene3D" id="4.10.400.10">
    <property type="entry name" value="Low-density Lipoprotein Receptor"/>
    <property type="match status" value="8"/>
</dbReference>
<feature type="disulfide bond" evidence="14">
    <location>
        <begin position="2230"/>
        <end position="2245"/>
    </location>
</feature>
<dbReference type="CDD" id="cd00112">
    <property type="entry name" value="LDLa"/>
    <property type="match status" value="9"/>
</dbReference>
<dbReference type="Pfam" id="PF00094">
    <property type="entry name" value="VWD"/>
    <property type="match status" value="3"/>
</dbReference>
<evidence type="ECO:0000256" key="15">
    <source>
        <dbReference type="SAM" id="MobiDB-lite"/>
    </source>
</evidence>
<proteinExistence type="inferred from homology"/>
<dbReference type="InterPro" id="IPR050780">
    <property type="entry name" value="Mucin_vWF_Thrombospondin_sf"/>
</dbReference>
<dbReference type="InterPro" id="IPR000884">
    <property type="entry name" value="TSP1_rpt"/>
</dbReference>
<dbReference type="PANTHER" id="PTHR11339:SF396">
    <property type="entry name" value="SCO-SPONDIN"/>
    <property type="match status" value="1"/>
</dbReference>
<evidence type="ECO:0000256" key="5">
    <source>
        <dbReference type="ARBA" id="ARBA00022536"/>
    </source>
</evidence>
<name>A0ABQ0EV23_APOSI</name>
<dbReference type="Pfam" id="PF08742">
    <property type="entry name" value="C8"/>
    <property type="match status" value="3"/>
</dbReference>
<feature type="disulfide bond" evidence="14">
    <location>
        <begin position="1460"/>
        <end position="1472"/>
    </location>
</feature>
<dbReference type="InterPro" id="IPR002172">
    <property type="entry name" value="LDrepeatLR_classA_rpt"/>
</dbReference>
<keyword evidence="6 16" id="KW-0732">Signal</keyword>
<feature type="domain" description="CTCK" evidence="17">
    <location>
        <begin position="4931"/>
        <end position="5004"/>
    </location>
</feature>
<keyword evidence="11" id="KW-0325">Glycoprotein</keyword>
<feature type="domain" description="VWFC" evidence="19">
    <location>
        <begin position="1953"/>
        <end position="2013"/>
    </location>
</feature>
<dbReference type="InterPro" id="IPR001846">
    <property type="entry name" value="VWF_type-D"/>
</dbReference>
<dbReference type="CDD" id="cd19941">
    <property type="entry name" value="TIL"/>
    <property type="match status" value="11"/>
</dbReference>
<feature type="domain" description="F5/8 type C" evidence="18">
    <location>
        <begin position="2049"/>
        <end position="2205"/>
    </location>
</feature>
<dbReference type="PROSITE" id="PS51233">
    <property type="entry name" value="VWFD"/>
    <property type="match status" value="3"/>
</dbReference>
<comment type="subcellular location">
    <subcellularLocation>
        <location evidence="1">Secreted</location>
        <location evidence="1">Extracellular space</location>
    </subcellularLocation>
</comment>
<feature type="disulfide bond" evidence="14">
    <location>
        <begin position="2354"/>
        <end position="2366"/>
    </location>
</feature>
<feature type="disulfide bond" evidence="14">
    <location>
        <begin position="1364"/>
        <end position="1379"/>
    </location>
</feature>
<evidence type="ECO:0000256" key="4">
    <source>
        <dbReference type="ARBA" id="ARBA00022525"/>
    </source>
</evidence>
<dbReference type="SMART" id="SM00215">
    <property type="entry name" value="VWC_out"/>
    <property type="match status" value="5"/>
</dbReference>
<evidence type="ECO:0000313" key="22">
    <source>
        <dbReference type="Proteomes" id="UP001623349"/>
    </source>
</evidence>
<sequence>MLLLTLVFGTLWALANGHWCEQIETVHVEEEVSPRQEDLVPCTSLYHYGRLGWQLDLSWGGRMGLPRPSALGLCAIYKDGVRPPETRPAARNRTVRACCPGWGGARCTDEPLLKPALKVIALSHGIASLSRAQLTLRQEAWRNAVAYPGDTAGGTAAPRCASAALVSTAQVGNASSEGLLQPLAGAVGQLWSQRQRLSATCATWSGFHYQTFDGHHYHFLGQCTYLLAGAMDSTWAVHLRPSVSCPQPRHCWLVQVMMGPEEVLIQDGEVSVKGQPVPVGEPRLLHGMSLQWQGDWLVLSGGPGVVVRLDRSSSISISVDHEFWGRTRGLCGLYNGRPEGWAYHFAAISPGLEGMRVGSGGDYEDPGCLDAVEVARGCEGLLEGTLPALEGSKLRAQAQDVCHQLLEGPFWQCHGQVPPDEYHETCLFAYCVGAMAGGVPEGQPEAVCATFANYAQACARQHIYVHWRKPGFCERLCPGGQLYSDCVSSCPPSCSAVAQGEEGSCGNECVGGCECPAGLFWDGALCVPAAHCPCYHRRQRFAPGDTVNQQCNPCVCRDGRWHCAQALCPAECAVGGDGHYFTFDGRSFSFRGSPGCHYSLVQDSVKGQLLVVLEHGACDTGSCLHALSVFLGDTHVQLRDSDSCTCTYYPDHLMPPSQRQTVACGAVLVDGEDVDLPWTGVEGVNVSRASSTFLLLRWPGAWVLWGVADPAAYITLDPRHAHQVQGLCGTFTWKQQDDFLTPAGDIETSVPAFASKFQVSGDGSCPLVDSSPPISCRTYSQRLTFAEAACAILHDQAFQECHGLVDREPFRLRCLEAVCGCAPGRDCLCPVLSAYARRCAQEGVPLRWRNETLCPVPCSGGQVYQECAPVCGHHCGEPEDCKELDSCVAGCNCPPGLLWDLEGQCVPPGMCHCQLGGQSYAFNTTTTVKDCSYWTSTALQHLVNMVDAAAHLEPGNLHAQCVPGPALALHRSRCSGWCQASGAPHYVTFDGLVFTFLGACEYLLVREAGGRFSVSIQNLPCGASGLTCTKALTVRLDSTVVRMLRGGCQAVTVNGVSVNLPKVYTGPGLSLHRAGLFLLLTTRLGLTLLWDGGTRVLVQLSPHLHGRVAGLCGNFDGDTSNDLRSRQGVREPTAEMTAHSWRLNPLCPEPGDLPHPCTVNAHRANWARARCEVILQPIFAPCHTEVPAQQYYEWCVYDACGCDTGGDCECLCSAIATYADECARHRHHVRWRSQELCPPYSVKEVRCMNPVALHVRPRAMTIILSSDGTARPSLVWRAASALRGHCCMVWGACVELTACPCEWQGSFFPPGTVLQKDCGNCTCQESQWHCDRGGAPCEEVEPGCAEGEALCRENGHCVPLEWLCDNQDDCGDGSDEEGCAASVCGEGQMSCRSGHCLPLSLVCDGQDDCGDGTDEQGCLCPHGSLACADGRCLPPALLCNGHPDCADAADEESCLGPVSCISGEVACVDGTCVRTIQLCDGVWDCADGADEGPGHCPLPSLPTPPAGIGQNPSTSSLDTAPSPMGSASPGLFEFQCKSGECTPRGWRCDQEEDCMDGSDELDCGGPCTLYQVPCAHSPHCVSPGQLCDGVTQCPDGSDEDPDVCGSTQLPSCQGLFSCGLAPWLCLRPKQLCDGILDCPQEEQSASGGPSRTGLPCPEFSCPDGTCVDFLLVCDGNPDCELADEAEPSLDEQRCGAWGSWGPWEPCSQTCGPGVQSRNRNCSASSLPVLRNCPGLQHQSQACFTEACPVDGEWGPWSPWSPCSEPCGGTMSRHRQCQPPQNGGQDCALLPGSTRSTHQTNPCPPEGCLNATCFGELVFQPCAPCPLTCDDISGQAVCSADRPCSSPGCWCPDGKVLGTEGQCVRPRQCPCLVDGARYWPGQRIKMDCQLCLCQGGQPRRCRPNPECAECLGPCSSQSLQWSFRSPNNPRLSGHGRQCRGIHRKARRCQTEPCAGCEQWGLMYQVGERWRGGPCTVCECLHRSITRCSPYCPIGSCPQGWVLKEGLGESCCHCALPVSQKNQTATPMTTPAPAPGPSLVTYVLPPMADACYSPLGLARLPMWAPSQHLEHTTGAAPMDASTAGPGPRDHAHAEWHTQPLYLQLDLLRPRNLTGLIVQRAGSSAASISSLSLQFSGDGLQWHDYLNSLSSTLPPPKPSPESSDPMAPEVWTFDQMVQARYIRVWPHGGHLRDNNQHHIFLWVELLVSPLAPLCPGTRHRCASGECAPKGGPCDGAVDCEDGSDEEGCGPVHASTTSRMSIPRPGPQPSPPLSLESFHSVPERGLPDMEHQQLKQESSLPSAGQFMQTVTSTSAFPPRAKNQQPGMAAVTVHPPHSATPATPVGQRLSPRPFPPVQCGPGQVPCDVLGCVEQGQLCDGREDCLDGSDEQHCASAEPFTVPATALPGLPASRALCSPSQLRCGSGECLPLEQRCDLQVDCQDGSDEANCVDCVLAPWSGWSDCSRSCGLGLIFQHRELLRPPLPGGSCLLDQFRSQSCFVQACPVAGAWAVWGPWEPCSVSCGGGHQSRQRSCVDPPPKNGGAPCPGPSHEKAPCNLQLCPGDTDCEPGHVHVSAELCQKGLVPPCPPSCLDPGANRSCSGHCVEGCRCPPGLFLQDNRCLPLSECPCLVGQKLMQPRLAFLLDNCSQCICEKGILLCKPGVCSQACGWSSWSSWTACDRSCGSGVRESPTNPAAAFGGSPCEGDRQELQACYTDCGTEERRRVGHPGRPGPPAPRAALSLGETLAGGSVLDCAPAPGTHSVPERPPRRNPAALLYAQVPSAWALWASWSACSASCNGGIQTRGRSCSASAPGNPACLGPHTQTRDCNMHPCTELGSLRGSQCLRVPSSPTCWGPDTRTTLHLSLTRVSQCPGNMVFRSAEQCLKEGGPCPQLCLAQDPGVECTGSCAPSCNCPPGLFLHNASCLPLSQCPCQLHGQLYAPGAVARLDCNNWRCPVACGWSPWTPWSPCSQSCNVGIRRRFRAGTAPPAAFGGAECQGPNLDTEFCSLRPCQGSWCSMGFLDSMLSALWCGYRNRTQGSGPHSPIEFSTCSLQPCAGPVPGVCPEDQQWLDCVQGPASCAHLSIPREDNQTCHPGCYCLSGMLLLNNVCVPAQDCPCAHRGRLYSPGSAVTLPCENCSCVSGLITNCSSWPCEEGQPAWSSWTPWSVCSASCSPARRHRHRFCTRPPTRAPFTLATVAAPATLCPGPEAEEESCLLAGCDQAGGWSPWSPWSGCSRSCGGGLRSRTRACDQPPPQGLGDFCEGPQAQGEACQAQPCPVTNCSAIEGAEYSPCGPACPRSCDDLVRTRYLTKHCVWHCRPGCYCPLGQVLSADGAICVQPSHCSCLDLLTGERHLPGARLMRPDGCNHWTRAWRGGLTAPTCPAKCLETGVRGRSGQCAPSPAGAKRGPAPGPVSALLPSMGVPHALRRRGKQECSIKRRPALTPLHAQWMEAGALGGYGHPVTHAWGSPIGAGCAAVLPPLTEACLVLGAISRAALVRTTPPCVQPVEGARNSYPVGSHVLIPARICPSAAHASRARPAASLAVGVPQASSPRMGCVCSQLTATATSSLEPWWIPENRSRSVGSTLSSWESLEPGEVVTGPCDNSPVWQVSCSAMRCPAALVLGSGAPGGPGRNAVFPVGEGNSYGPGSVPDPPALAWLSRAELVTSMSAETGCPVGRLYRECQPGEGCPFSCAHVTGQVACFSESCEEGCRCPEGTFQHHLACVQECPCVLTVLLLQELGLASTALSSYPTLLGDEGQPLGPGDELHPGQMLHTVCGNCSCVHGKLSCTMEECSRVHGNFGPWGMWSLCSRSCGGLGTRTRARQCVLPTLVPGGLSCGGPLQDLEYCFSPECPGDCRVHSGAGDRPCRGVGARGLRGPPVPTVAQTLLTQHSAAAHASVWLTVQSETPPSNVPATSRHVQALPPCPGPGCGSGNCFWTPWAPWEPCSRSCGVGRQRRLRAYHPPGPGGHWCPDILTAYQERRFCNLRACPVHGPALSFNAPSPKGLGYSKTRLLGDPHSYCIRPHTSDQGHEPLEEGCPAGMEMVSCANRCPYSCSDLQEGGACQEDQACQLGCRCSEGFWSRMEAVCRLGTVNARMPRAAAGPQGASIGIPATTVPVRLGDSPALPSHAHLLPTVPGATGLPGVPAVTPVDLKGNRVALGPPHQARGPWSVRRSSHRASLALRTPAHPCQCSCTPEGVICKDTDCAVPGGWTLWSSWSPCSVSCGGGSQVRTRSCTESAPQHGNLSCQGPDTQTQHCGQQLCLQLLEICSWGPWGPCSRSCGTGLASRSGSCPCHLTKDDSECNDTFSGLDTQACYPGPCQEDCMWSDWSGWTRCSCKVLVQQRYRHQVAAPGRAGEATPCTRLDGHFRPCAIGNCSEDSCPAPFEFQSCGSPCAGLCATHLSHRLCQDLPPCQPGCYCPKGLLEQAGGCILPEQCNCWHTSGEGARVTLAPGDRLQLGCKECVCRRGELQCSSQGCEGLLPLTGWSEWSPCGPCLPQSALAPASRTTALEGHWPRNASGLPPPSVTLLASEQYRHRLCLDPETGRPWAGDPALCTVPLSQQRPCPDPGACNGTHASGDLGDLGAPAKCPVVEDSSCAGERQETPLWENAVDHGLKQKAAIWALAQERAVRPGTLCLPSTVPTGALAAALTSGMVFSVYRDPAAQGCRCPPGQLVQDGHCVPISSCRCGLPSANASWELAPTQVVQLDCHNCTCINGTLMCPHLECPVLGPWSAWSECSAVCGEGTMVRRRSCKEHPEGLPCQALDLQQQQECILRACPECPPGQVLSTCATLCPSFCSHLQPGTICVREPCQLGCGCPGGQLLHNGTCVPPAACPCTALSLPWGLSLPLEEQALELPSGTALTWNCTHCICQGGTFICSLTDCQDLDLNGGRPARAAAASTGRASVLDAAQISAVLRVKYLTELRNLTKGPCRLDQVEVSYCSGHCRSSTNVTTEEPYLQSQCDCCSYTLDPDSPVRILNLLCPDGHTEPVVLPVIHSCQCSACQGGLHVRQSEAMELGESGKVPVIFDDITLYLLQEDWVLPGKNPCELYGRNR</sequence>
<dbReference type="PROSITE" id="PS50092">
    <property type="entry name" value="TSP1"/>
    <property type="match status" value="15"/>
</dbReference>
<dbReference type="InterPro" id="IPR036383">
    <property type="entry name" value="TSP1_rpt_sf"/>
</dbReference>
<feature type="disulfide bond" evidence="14">
    <location>
        <begin position="2418"/>
        <end position="2436"/>
    </location>
</feature>
<dbReference type="InterPro" id="IPR036084">
    <property type="entry name" value="Ser_inhib-like_sf"/>
</dbReference>
<feature type="disulfide bond" evidence="14">
    <location>
        <begin position="2373"/>
        <end position="2388"/>
    </location>
</feature>
<dbReference type="SMART" id="SM00041">
    <property type="entry name" value="CT"/>
    <property type="match status" value="1"/>
</dbReference>
<feature type="region of interest" description="Disordered" evidence="15">
    <location>
        <begin position="2237"/>
        <end position="2279"/>
    </location>
</feature>
<dbReference type="Gene3D" id="2.60.120.260">
    <property type="entry name" value="Galactose-binding domain-like"/>
    <property type="match status" value="1"/>
</dbReference>
<comment type="caution">
    <text evidence="13">Lacks conserved residue(s) required for the propagation of feature annotation.</text>
</comment>
<dbReference type="InterPro" id="IPR000421">
    <property type="entry name" value="FA58C"/>
</dbReference>
<evidence type="ECO:0000256" key="6">
    <source>
        <dbReference type="ARBA" id="ARBA00022729"/>
    </source>
</evidence>